<name>A0A0F9KRS9_9ZZZZ</name>
<dbReference type="AlphaFoldDB" id="A0A0F9KRS9"/>
<comment type="caution">
    <text evidence="1">The sequence shown here is derived from an EMBL/GenBank/DDBJ whole genome shotgun (WGS) entry which is preliminary data.</text>
</comment>
<proteinExistence type="predicted"/>
<evidence type="ECO:0000313" key="1">
    <source>
        <dbReference type="EMBL" id="KKM84944.1"/>
    </source>
</evidence>
<protein>
    <submittedName>
        <fullName evidence="1">Uncharacterized protein</fullName>
    </submittedName>
</protein>
<gene>
    <name evidence="1" type="ORF">LCGC14_1294050</name>
</gene>
<accession>A0A0F9KRS9</accession>
<sequence>MLSFLPTVQGWKHRRRVDVNVRPIDDWIVNNPFGIGVPWETAYVGGDRKGNNYWIFIDSLFGAFTGLEYEYNGHVKEKVLGDGSIEITVYLFVKDIYVEIYDALYDEFGNPIWSMQYFGDMGDILLSGEVDYFF</sequence>
<reference evidence="1" key="1">
    <citation type="journal article" date="2015" name="Nature">
        <title>Complex archaea that bridge the gap between prokaryotes and eukaryotes.</title>
        <authorList>
            <person name="Spang A."/>
            <person name="Saw J.H."/>
            <person name="Jorgensen S.L."/>
            <person name="Zaremba-Niedzwiedzka K."/>
            <person name="Martijn J."/>
            <person name="Lind A.E."/>
            <person name="van Eijk R."/>
            <person name="Schleper C."/>
            <person name="Guy L."/>
            <person name="Ettema T.J."/>
        </authorList>
    </citation>
    <scope>NUCLEOTIDE SEQUENCE</scope>
</reference>
<organism evidence="1">
    <name type="scientific">marine sediment metagenome</name>
    <dbReference type="NCBI Taxonomy" id="412755"/>
    <lineage>
        <taxon>unclassified sequences</taxon>
        <taxon>metagenomes</taxon>
        <taxon>ecological metagenomes</taxon>
    </lineage>
</organism>
<dbReference type="EMBL" id="LAZR01007489">
    <property type="protein sequence ID" value="KKM84944.1"/>
    <property type="molecule type" value="Genomic_DNA"/>
</dbReference>